<dbReference type="GO" id="GO:0000178">
    <property type="term" value="C:exosome (RNase complex)"/>
    <property type="evidence" value="ECO:0007669"/>
    <property type="project" value="UniProtKB-KW"/>
</dbReference>
<evidence type="ECO:0000256" key="11">
    <source>
        <dbReference type="PROSITE-ProRule" id="PRU00042"/>
    </source>
</evidence>
<gene>
    <name evidence="15" type="ORF">M5D96_008801</name>
</gene>
<dbReference type="GO" id="GO:0008270">
    <property type="term" value="F:zinc ion binding"/>
    <property type="evidence" value="ECO:0007669"/>
    <property type="project" value="UniProtKB-KW"/>
</dbReference>
<dbReference type="InterPro" id="IPR025721">
    <property type="entry name" value="Exosome_cplx_N_dom"/>
</dbReference>
<proteinExistence type="inferred from homology"/>
<feature type="compositionally biased region" description="Basic and acidic residues" evidence="13">
    <location>
        <begin position="881"/>
        <end position="895"/>
    </location>
</feature>
<dbReference type="FunFam" id="2.40.50.140:FF:000038">
    <property type="entry name" value="Exosome complex component RRP4"/>
    <property type="match status" value="1"/>
</dbReference>
<dbReference type="GO" id="GO:0003723">
    <property type="term" value="F:RNA binding"/>
    <property type="evidence" value="ECO:0007669"/>
    <property type="project" value="UniProtKB-KW"/>
</dbReference>
<dbReference type="Gene3D" id="2.40.50.100">
    <property type="match status" value="1"/>
</dbReference>
<keyword evidence="5" id="KW-0677">Repeat</keyword>
<evidence type="ECO:0000313" key="16">
    <source>
        <dbReference type="Proteomes" id="UP001059596"/>
    </source>
</evidence>
<feature type="domain" description="C2H2-type" evidence="14">
    <location>
        <begin position="765"/>
        <end position="793"/>
    </location>
</feature>
<evidence type="ECO:0000259" key="14">
    <source>
        <dbReference type="PROSITE" id="PS50157"/>
    </source>
</evidence>
<feature type="domain" description="C2H2-type" evidence="14">
    <location>
        <begin position="545"/>
        <end position="563"/>
    </location>
</feature>
<dbReference type="InterPro" id="IPR048565">
    <property type="entry name" value="S1_RRP4"/>
</dbReference>
<comment type="similarity">
    <text evidence="2">Belongs to the RRP4 family.</text>
</comment>
<dbReference type="CDD" id="cd05789">
    <property type="entry name" value="S1_Rrp4"/>
    <property type="match status" value="1"/>
</dbReference>
<dbReference type="Proteomes" id="UP001059596">
    <property type="component" value="Unassembled WGS sequence"/>
</dbReference>
<keyword evidence="4" id="KW-0479">Metal-binding</keyword>
<name>A0A9P9YLP4_9MUSC</name>
<dbReference type="Pfam" id="PF13912">
    <property type="entry name" value="zf-C2H2_6"/>
    <property type="match status" value="1"/>
</dbReference>
<dbReference type="SUPFAM" id="SSF50249">
    <property type="entry name" value="Nucleic acid-binding proteins"/>
    <property type="match status" value="1"/>
</dbReference>
<dbReference type="CDD" id="cd22525">
    <property type="entry name" value="KH-I_Rrp4_eukar"/>
    <property type="match status" value="1"/>
</dbReference>
<dbReference type="SUPFAM" id="SSF57667">
    <property type="entry name" value="beta-beta-alpha zinc fingers"/>
    <property type="match status" value="5"/>
</dbReference>
<evidence type="ECO:0000256" key="10">
    <source>
        <dbReference type="ARBA" id="ARBA00023242"/>
    </source>
</evidence>
<feature type="domain" description="C2H2-type" evidence="14">
    <location>
        <begin position="517"/>
        <end position="544"/>
    </location>
</feature>
<dbReference type="AlphaFoldDB" id="A0A9P9YLP4"/>
<dbReference type="FunFam" id="3.30.160.60:FF:003140">
    <property type="entry name" value="Predicted protein"/>
    <property type="match status" value="1"/>
</dbReference>
<evidence type="ECO:0000256" key="2">
    <source>
        <dbReference type="ARBA" id="ARBA00009155"/>
    </source>
</evidence>
<dbReference type="SUPFAM" id="SSF110324">
    <property type="entry name" value="Ribosomal L27 protein-like"/>
    <property type="match status" value="1"/>
</dbReference>
<dbReference type="FunFam" id="3.30.160.60:FF:000145">
    <property type="entry name" value="Zinc finger protein 574"/>
    <property type="match status" value="1"/>
</dbReference>
<feature type="domain" description="C2H2-type" evidence="14">
    <location>
        <begin position="652"/>
        <end position="679"/>
    </location>
</feature>
<dbReference type="InterPro" id="IPR050826">
    <property type="entry name" value="Krueppel_C2H2_ZnFinger"/>
</dbReference>
<feature type="domain" description="C2H2-type" evidence="14">
    <location>
        <begin position="624"/>
        <end position="651"/>
    </location>
</feature>
<keyword evidence="9" id="KW-0694">RNA-binding</keyword>
<evidence type="ECO:0000256" key="6">
    <source>
        <dbReference type="ARBA" id="ARBA00022771"/>
    </source>
</evidence>
<keyword evidence="8" id="KW-0271">Exosome</keyword>
<sequence length="903" mass="102596">PAEMSTNAAIELALDRVDWRDLAAHADHLPRVYTPGEVLMPEAGFMRGHGTFVEDENIKASVAGVIQKVNKLISSRYVGEIGDVVVARVSEVQQKRWRVDTNSRLDSILLLSSVNLPGGELRRRSAEDEQMMRRYLDEGDLISAEVQNIFEEGTLSLYTRSLKYGKLSQGILVKVFPALVKRRKMHFHNLPCGASVILGNNGYIWISPTKGQEQEGGEGGFAHIPRADREVIARLRNSILALAKCKLMIYDTSIQYAYEESLKYEAHELLQQNFVAVVAMAEKLEAREALMTEKKVCRFCLTEQKLASIFEENARVKTTANLPLQIMAITAIEMCKRAETLLRQYPLTGNWPSPLEKPRAPMMTVIPKKVVVVPAPVVETLENPKKLLNTMAKSSQIVVENVQVLETSLVAQNPVVENNQELSMDDVQNMLEDMANELDKEMTAAAPKPSPKKPKVLNKSSIRILNKGPAAPVEPRIATPQVKRDESGNVAVVTEVLDLDYHDDPTKNTETVATNVFPCPDCERSFPLQQLLEIHQLNHTRSRSFQCPHCEKSFFSKYDLAKHNFRPFKCTICGKAFTRKALLHRHERTHTEIPKIICVYCEKQFISRQEMEKHAERHKKKRPFKCGVCSKAFAFKQGLERHEVVHSTNLPFPCQHCPRSFSTASKLARHLVAHAGKRAYPCKYCPKSYLLSHHLSRHLRMHTQTSDAMFVCSECKKSFTSYNSLLEHASVHANATLKCPMCREQIEDIDSVDAHMEQHKESERFACEFCDHIFLTQNCLQKHIEDDHVIDMEPYQVDEEGEGEEHIEEDLDLDDVKHEEFEAEYLDEDNLDDDHLDDSDESFTPPTKQRKIITPKGVETVSSRQTRSRDTQKVSPKAVAVKKDTKSQPKLDRFVVKNRKSAK</sequence>
<dbReference type="InterPro" id="IPR012340">
    <property type="entry name" value="NA-bd_OB-fold"/>
</dbReference>
<keyword evidence="6 11" id="KW-0863">Zinc-finger</keyword>
<evidence type="ECO:0000256" key="3">
    <source>
        <dbReference type="ARBA" id="ARBA00022552"/>
    </source>
</evidence>
<dbReference type="Pfam" id="PF14382">
    <property type="entry name" value="ECR1_N"/>
    <property type="match status" value="1"/>
</dbReference>
<reference evidence="15" key="1">
    <citation type="journal article" date="2023" name="Genome Biol. Evol.">
        <title>Long-read-based Genome Assembly of Drosophila gunungcola Reveals Fewer Chemosensory Genes in Flower-breeding Species.</title>
        <authorList>
            <person name="Negi A."/>
            <person name="Liao B.Y."/>
            <person name="Yeh S.D."/>
        </authorList>
    </citation>
    <scope>NUCLEOTIDE SEQUENCE</scope>
    <source>
        <strain evidence="15">Sukarami</strain>
    </source>
</reference>
<feature type="domain" description="C2H2-type" evidence="14">
    <location>
        <begin position="568"/>
        <end position="591"/>
    </location>
</feature>
<dbReference type="Pfam" id="PF15985">
    <property type="entry name" value="KH_6"/>
    <property type="match status" value="1"/>
</dbReference>
<feature type="domain" description="C2H2-type" evidence="14">
    <location>
        <begin position="680"/>
        <end position="707"/>
    </location>
</feature>
<dbReference type="InterPro" id="IPR013087">
    <property type="entry name" value="Znf_C2H2_type"/>
</dbReference>
<dbReference type="InterPro" id="IPR036236">
    <property type="entry name" value="Znf_C2H2_sf"/>
</dbReference>
<dbReference type="EMBL" id="JAMKOV010000007">
    <property type="protein sequence ID" value="KAI8038888.1"/>
    <property type="molecule type" value="Genomic_DNA"/>
</dbReference>
<dbReference type="SUPFAM" id="SSF54791">
    <property type="entry name" value="Eukaryotic type KH-domain (KH-domain type I)"/>
    <property type="match status" value="1"/>
</dbReference>
<dbReference type="InterPro" id="IPR004088">
    <property type="entry name" value="KH_dom_type_1"/>
</dbReference>
<dbReference type="Pfam" id="PF00096">
    <property type="entry name" value="zf-C2H2"/>
    <property type="match status" value="4"/>
</dbReference>
<feature type="non-terminal residue" evidence="15">
    <location>
        <position position="1"/>
    </location>
</feature>
<dbReference type="PANTHER" id="PTHR24377">
    <property type="entry name" value="IP01015P-RELATED"/>
    <property type="match status" value="1"/>
</dbReference>
<evidence type="ECO:0000256" key="5">
    <source>
        <dbReference type="ARBA" id="ARBA00022737"/>
    </source>
</evidence>
<organism evidence="15 16">
    <name type="scientific">Drosophila gunungcola</name>
    <name type="common">fruit fly</name>
    <dbReference type="NCBI Taxonomy" id="103775"/>
    <lineage>
        <taxon>Eukaryota</taxon>
        <taxon>Metazoa</taxon>
        <taxon>Ecdysozoa</taxon>
        <taxon>Arthropoda</taxon>
        <taxon>Hexapoda</taxon>
        <taxon>Insecta</taxon>
        <taxon>Pterygota</taxon>
        <taxon>Neoptera</taxon>
        <taxon>Endopterygota</taxon>
        <taxon>Diptera</taxon>
        <taxon>Brachycera</taxon>
        <taxon>Muscomorpha</taxon>
        <taxon>Ephydroidea</taxon>
        <taxon>Drosophilidae</taxon>
        <taxon>Drosophila</taxon>
        <taxon>Sophophora</taxon>
    </lineage>
</organism>
<dbReference type="FunFam" id="3.30.160.60:FF:000184">
    <property type="entry name" value="Zinc finger protein 333"/>
    <property type="match status" value="1"/>
</dbReference>
<keyword evidence="3" id="KW-0698">rRNA processing</keyword>
<feature type="domain" description="C2H2-type" evidence="14">
    <location>
        <begin position="710"/>
        <end position="737"/>
    </location>
</feature>
<dbReference type="GO" id="GO:0005634">
    <property type="term" value="C:nucleus"/>
    <property type="evidence" value="ECO:0007669"/>
    <property type="project" value="UniProtKB-SubCell"/>
</dbReference>
<comment type="subcellular location">
    <subcellularLocation>
        <location evidence="1">Nucleus</location>
    </subcellularLocation>
</comment>
<keyword evidence="10" id="KW-0539">Nucleus</keyword>
<dbReference type="SMART" id="SM00355">
    <property type="entry name" value="ZnF_C2H2"/>
    <property type="match status" value="10"/>
</dbReference>
<evidence type="ECO:0000256" key="12">
    <source>
        <dbReference type="SAM" id="Coils"/>
    </source>
</evidence>
<evidence type="ECO:0000256" key="7">
    <source>
        <dbReference type="ARBA" id="ARBA00022833"/>
    </source>
</evidence>
<evidence type="ECO:0000256" key="9">
    <source>
        <dbReference type="ARBA" id="ARBA00022884"/>
    </source>
</evidence>
<dbReference type="Gene3D" id="2.40.50.140">
    <property type="entry name" value="Nucleic acid-binding proteins"/>
    <property type="match status" value="1"/>
</dbReference>
<dbReference type="PROSITE" id="PS00028">
    <property type="entry name" value="ZINC_FINGER_C2H2_1"/>
    <property type="match status" value="8"/>
</dbReference>
<dbReference type="GO" id="GO:0006364">
    <property type="term" value="P:rRNA processing"/>
    <property type="evidence" value="ECO:0007669"/>
    <property type="project" value="UniProtKB-KW"/>
</dbReference>
<keyword evidence="7" id="KW-0862">Zinc</keyword>
<evidence type="ECO:0000256" key="1">
    <source>
        <dbReference type="ARBA" id="ARBA00004123"/>
    </source>
</evidence>
<evidence type="ECO:0000256" key="8">
    <source>
        <dbReference type="ARBA" id="ARBA00022835"/>
    </source>
</evidence>
<evidence type="ECO:0000256" key="13">
    <source>
        <dbReference type="SAM" id="MobiDB-lite"/>
    </source>
</evidence>
<dbReference type="InterPro" id="IPR036612">
    <property type="entry name" value="KH_dom_type_1_sf"/>
</dbReference>
<dbReference type="GO" id="GO:0010468">
    <property type="term" value="P:regulation of gene expression"/>
    <property type="evidence" value="ECO:0007669"/>
    <property type="project" value="UniProtKB-ARBA"/>
</dbReference>
<evidence type="ECO:0000313" key="15">
    <source>
        <dbReference type="EMBL" id="KAI8038888.1"/>
    </source>
</evidence>
<comment type="caution">
    <text evidence="15">The sequence shown here is derived from an EMBL/GenBank/DDBJ whole genome shotgun (WGS) entry which is preliminary data.</text>
</comment>
<accession>A0A9P9YLP4</accession>
<feature type="compositionally biased region" description="Acidic residues" evidence="13">
    <location>
        <begin position="826"/>
        <end position="841"/>
    </location>
</feature>
<evidence type="ECO:0000256" key="4">
    <source>
        <dbReference type="ARBA" id="ARBA00022723"/>
    </source>
</evidence>
<dbReference type="Gene3D" id="3.30.160.60">
    <property type="entry name" value="Classic Zinc Finger"/>
    <property type="match status" value="6"/>
</dbReference>
<keyword evidence="16" id="KW-1185">Reference proteome</keyword>
<dbReference type="Pfam" id="PF21266">
    <property type="entry name" value="S1_RRP4"/>
    <property type="match status" value="1"/>
</dbReference>
<protein>
    <recommendedName>
        <fullName evidence="14">C2H2-type domain-containing protein</fullName>
    </recommendedName>
</protein>
<dbReference type="PROSITE" id="PS50157">
    <property type="entry name" value="ZINC_FINGER_C2H2_2"/>
    <property type="match status" value="9"/>
</dbReference>
<feature type="domain" description="C2H2-type" evidence="14">
    <location>
        <begin position="596"/>
        <end position="623"/>
    </location>
</feature>
<feature type="region of interest" description="Disordered" evidence="13">
    <location>
        <begin position="826"/>
        <end position="903"/>
    </location>
</feature>
<feature type="coiled-coil region" evidence="12">
    <location>
        <begin position="417"/>
        <end position="444"/>
    </location>
</feature>
<keyword evidence="12" id="KW-0175">Coiled coil</keyword>